<evidence type="ECO:0000256" key="2">
    <source>
        <dbReference type="ARBA" id="ARBA00044756"/>
    </source>
</evidence>
<dbReference type="PANTHER" id="PTHR42849">
    <property type="entry name" value="N-ACETYLNEURAMINATE LYASE"/>
    <property type="match status" value="1"/>
</dbReference>
<dbReference type="Proteomes" id="UP000825123">
    <property type="component" value="Chromosome"/>
</dbReference>
<evidence type="ECO:0000313" key="6">
    <source>
        <dbReference type="EMBL" id="BCU70177.1"/>
    </source>
</evidence>
<evidence type="ECO:0000313" key="7">
    <source>
        <dbReference type="Proteomes" id="UP000825123"/>
    </source>
</evidence>
<feature type="active site" description="Schiff-base intermediate with substrate" evidence="4">
    <location>
        <position position="153"/>
    </location>
</feature>
<organism evidence="6 7">
    <name type="scientific">Stygiolobus caldivivus</name>
    <dbReference type="NCBI Taxonomy" id="2824673"/>
    <lineage>
        <taxon>Archaea</taxon>
        <taxon>Thermoproteota</taxon>
        <taxon>Thermoprotei</taxon>
        <taxon>Sulfolobales</taxon>
        <taxon>Sulfolobaceae</taxon>
        <taxon>Stygiolobus</taxon>
    </lineage>
</organism>
<dbReference type="SUPFAM" id="SSF51569">
    <property type="entry name" value="Aldolase"/>
    <property type="match status" value="1"/>
</dbReference>
<proteinExistence type="inferred from homology"/>
<feature type="binding site" evidence="5">
    <location>
        <position position="193"/>
    </location>
    <ligand>
        <name>pyruvate</name>
        <dbReference type="ChEBI" id="CHEBI:15361"/>
    </ligand>
</feature>
<dbReference type="GO" id="GO:0008675">
    <property type="term" value="F:2-dehydro-3-deoxy-phosphogluconate aldolase activity"/>
    <property type="evidence" value="ECO:0007669"/>
    <property type="project" value="UniProtKB-ARBA"/>
</dbReference>
<dbReference type="KEGG" id="csty:KN1_14740"/>
<dbReference type="GO" id="GO:0005829">
    <property type="term" value="C:cytosol"/>
    <property type="evidence" value="ECO:0007669"/>
    <property type="project" value="TreeGrafter"/>
</dbReference>
<feature type="binding site" evidence="5">
    <location>
        <position position="42"/>
    </location>
    <ligand>
        <name>pyruvate</name>
        <dbReference type="ChEBI" id="CHEBI:15361"/>
    </ligand>
</feature>
<reference evidence="6 7" key="1">
    <citation type="submission" date="2021-04" db="EMBL/GenBank/DDBJ databases">
        <title>Complete genome sequence of Stygiolobus sp. KN-1.</title>
        <authorList>
            <person name="Nakamura K."/>
            <person name="Sakai H."/>
            <person name="Kurosawa N."/>
        </authorList>
    </citation>
    <scope>NUCLEOTIDE SEQUENCE [LARGE SCALE GENOMIC DNA]</scope>
    <source>
        <strain evidence="6 7">KN-1</strain>
    </source>
</reference>
<name>A0A8D5U719_9CREN</name>
<keyword evidence="1" id="KW-0704">Schiff base</keyword>
<evidence type="ECO:0000256" key="4">
    <source>
        <dbReference type="PIRSR" id="PIRSR001365-1"/>
    </source>
</evidence>
<keyword evidence="7" id="KW-1185">Reference proteome</keyword>
<dbReference type="PANTHER" id="PTHR42849:SF1">
    <property type="entry name" value="N-ACETYLNEURAMINATE LYASE"/>
    <property type="match status" value="1"/>
</dbReference>
<dbReference type="PRINTS" id="PR00146">
    <property type="entry name" value="DHPICSNTHASE"/>
</dbReference>
<dbReference type="GeneID" id="66163190"/>
<accession>A0A8D5U719</accession>
<dbReference type="PIRSF" id="PIRSF001365">
    <property type="entry name" value="DHDPS"/>
    <property type="match status" value="1"/>
</dbReference>
<sequence>MQIVVPVLTPFTKDGKVDKETLKEHVRNLIKYVDVVFVNGTTGLGPALSKEEKKETLSAVYDVTDKVIFQVGSLNLNDAVELVNFSKDFHLVGVASYSPYYFQRLPEKWILNYFNELSRKAEHDFYLYNYPSATGYDISAKLVNKIEGIKGLKDTNQDLAHSLEYKIANPHLIVYNGSDSLVYYSLLSLDGTVASVANHSPHLLSAMRRFIKEGKKEKALQVQLIINSMLDVMRRYGQLSSTYSMVEVMMGYKVGYPRPPIYPLSEEEIHQLKSEVEPLKRKAEELISG</sequence>
<evidence type="ECO:0000256" key="3">
    <source>
        <dbReference type="ARBA" id="ARBA00044762"/>
    </source>
</evidence>
<comment type="subunit">
    <text evidence="3">Homotetramer; dimer of dimers.</text>
</comment>
<dbReference type="Gene3D" id="3.20.20.70">
    <property type="entry name" value="Aldolase class I"/>
    <property type="match status" value="1"/>
</dbReference>
<gene>
    <name evidence="6" type="ORF">KN1_14740</name>
</gene>
<evidence type="ECO:0000256" key="5">
    <source>
        <dbReference type="PIRSR" id="PIRSR001365-2"/>
    </source>
</evidence>
<evidence type="ECO:0000256" key="1">
    <source>
        <dbReference type="ARBA" id="ARBA00023270"/>
    </source>
</evidence>
<protein>
    <submittedName>
        <fullName evidence="6">2-dehydro-3-deoxy-phosphogluconate aldolase</fullName>
    </submittedName>
</protein>
<dbReference type="InterPro" id="IPR002220">
    <property type="entry name" value="DapA-like"/>
</dbReference>
<dbReference type="Pfam" id="PF00701">
    <property type="entry name" value="DHDPS"/>
    <property type="match status" value="1"/>
</dbReference>
<dbReference type="GO" id="GO:0019262">
    <property type="term" value="P:N-acetylneuraminate catabolic process"/>
    <property type="evidence" value="ECO:0007669"/>
    <property type="project" value="TreeGrafter"/>
</dbReference>
<dbReference type="AlphaFoldDB" id="A0A8D5U719"/>
<dbReference type="EMBL" id="AP024597">
    <property type="protein sequence ID" value="BCU70177.1"/>
    <property type="molecule type" value="Genomic_DNA"/>
</dbReference>
<dbReference type="InterPro" id="IPR013785">
    <property type="entry name" value="Aldolase_TIM"/>
</dbReference>
<dbReference type="InterPro" id="IPR053415">
    <property type="entry name" value="ED_pathway_aldolase"/>
</dbReference>
<feature type="active site" description="Proton donor/acceptor" evidence="4">
    <location>
        <position position="128"/>
    </location>
</feature>
<dbReference type="SMART" id="SM01130">
    <property type="entry name" value="DHDPS"/>
    <property type="match status" value="1"/>
</dbReference>
<dbReference type="RefSeq" id="WP_221286612.1">
    <property type="nucleotide sequence ID" value="NZ_AP024597.1"/>
</dbReference>
<comment type="similarity">
    <text evidence="2">Belongs to the DapA family. KDPG aldolase subfamily.</text>
</comment>
<dbReference type="NCBIfam" id="NF040954">
    <property type="entry name" value="Arch_KDGaldase"/>
    <property type="match status" value="1"/>
</dbReference>
<dbReference type="GO" id="GO:0008747">
    <property type="term" value="F:N-acetylneuraminate lyase activity"/>
    <property type="evidence" value="ECO:0007669"/>
    <property type="project" value="TreeGrafter"/>
</dbReference>